<dbReference type="Proteomes" id="UP000603227">
    <property type="component" value="Unassembled WGS sequence"/>
</dbReference>
<dbReference type="EMBL" id="BNAT01000007">
    <property type="protein sequence ID" value="GHH87007.1"/>
    <property type="molecule type" value="Genomic_DNA"/>
</dbReference>
<gene>
    <name evidence="2" type="ORF">GCM10017771_26440</name>
</gene>
<name>A0A919GLT9_9ACTN</name>
<organism evidence="2 3">
    <name type="scientific">Streptomyces capitiformicae</name>
    <dbReference type="NCBI Taxonomy" id="2014920"/>
    <lineage>
        <taxon>Bacteria</taxon>
        <taxon>Bacillati</taxon>
        <taxon>Actinomycetota</taxon>
        <taxon>Actinomycetes</taxon>
        <taxon>Kitasatosporales</taxon>
        <taxon>Streptomycetaceae</taxon>
        <taxon>Streptomyces</taxon>
    </lineage>
</organism>
<keyword evidence="3" id="KW-1185">Reference proteome</keyword>
<keyword evidence="1" id="KW-0812">Transmembrane</keyword>
<comment type="caution">
    <text evidence="2">The sequence shown here is derived from an EMBL/GenBank/DDBJ whole genome shotgun (WGS) entry which is preliminary data.</text>
</comment>
<reference evidence="2" key="1">
    <citation type="journal article" date="2014" name="Int. J. Syst. Evol. Microbiol.">
        <title>Complete genome sequence of Corynebacterium casei LMG S-19264T (=DSM 44701T), isolated from a smear-ripened cheese.</title>
        <authorList>
            <consortium name="US DOE Joint Genome Institute (JGI-PGF)"/>
            <person name="Walter F."/>
            <person name="Albersmeier A."/>
            <person name="Kalinowski J."/>
            <person name="Ruckert C."/>
        </authorList>
    </citation>
    <scope>NUCLEOTIDE SEQUENCE</scope>
    <source>
        <strain evidence="2">CGMCC 4.7403</strain>
    </source>
</reference>
<dbReference type="AlphaFoldDB" id="A0A919GLT9"/>
<keyword evidence="1" id="KW-0472">Membrane</keyword>
<keyword evidence="1" id="KW-1133">Transmembrane helix</keyword>
<protein>
    <submittedName>
        <fullName evidence="2">Uncharacterized protein</fullName>
    </submittedName>
</protein>
<evidence type="ECO:0000313" key="3">
    <source>
        <dbReference type="Proteomes" id="UP000603227"/>
    </source>
</evidence>
<feature type="transmembrane region" description="Helical" evidence="1">
    <location>
        <begin position="7"/>
        <end position="31"/>
    </location>
</feature>
<evidence type="ECO:0000256" key="1">
    <source>
        <dbReference type="SAM" id="Phobius"/>
    </source>
</evidence>
<accession>A0A919GLT9</accession>
<evidence type="ECO:0000313" key="2">
    <source>
        <dbReference type="EMBL" id="GHH87007.1"/>
    </source>
</evidence>
<reference evidence="2" key="2">
    <citation type="submission" date="2020-09" db="EMBL/GenBank/DDBJ databases">
        <authorList>
            <person name="Sun Q."/>
            <person name="Zhou Y."/>
        </authorList>
    </citation>
    <scope>NUCLEOTIDE SEQUENCE</scope>
    <source>
        <strain evidence="2">CGMCC 4.7403</strain>
    </source>
</reference>
<proteinExistence type="predicted"/>
<sequence>MQSGANYATALAFAAVALLAVMSVALFYLLVPAERLLLPWVRETTSQRRSGWAARVAVPAV</sequence>
<dbReference type="RefSeq" id="WP_189782610.1">
    <property type="nucleotide sequence ID" value="NZ_BNAT01000007.1"/>
</dbReference>